<gene>
    <name evidence="4" type="ORF">J4Q44_G00240170</name>
</gene>
<keyword evidence="2" id="KW-0472">Membrane</keyword>
<dbReference type="GO" id="GO:0031624">
    <property type="term" value="F:ubiquitin conjugating enzyme binding"/>
    <property type="evidence" value="ECO:0007669"/>
    <property type="project" value="TreeGrafter"/>
</dbReference>
<dbReference type="GO" id="GO:0032436">
    <property type="term" value="P:positive regulation of proteasomal ubiquitin-dependent protein catabolic process"/>
    <property type="evidence" value="ECO:0007669"/>
    <property type="project" value="TreeGrafter"/>
</dbReference>
<dbReference type="GO" id="GO:0005789">
    <property type="term" value="C:endoplasmic reticulum membrane"/>
    <property type="evidence" value="ECO:0007669"/>
    <property type="project" value="TreeGrafter"/>
</dbReference>
<feature type="region of interest" description="Disordered" evidence="1">
    <location>
        <begin position="94"/>
        <end position="145"/>
    </location>
</feature>
<keyword evidence="2" id="KW-1133">Transmembrane helix</keyword>
<organism evidence="4 5">
    <name type="scientific">Coregonus suidteri</name>
    <dbReference type="NCBI Taxonomy" id="861788"/>
    <lineage>
        <taxon>Eukaryota</taxon>
        <taxon>Metazoa</taxon>
        <taxon>Chordata</taxon>
        <taxon>Craniata</taxon>
        <taxon>Vertebrata</taxon>
        <taxon>Euteleostomi</taxon>
        <taxon>Actinopterygii</taxon>
        <taxon>Neopterygii</taxon>
        <taxon>Teleostei</taxon>
        <taxon>Protacanthopterygii</taxon>
        <taxon>Salmoniformes</taxon>
        <taxon>Salmonidae</taxon>
        <taxon>Coregoninae</taxon>
        <taxon>Coregonus</taxon>
    </lineage>
</organism>
<dbReference type="EMBL" id="JAGTTL010000022">
    <property type="protein sequence ID" value="KAK6305237.1"/>
    <property type="molecule type" value="Genomic_DNA"/>
</dbReference>
<dbReference type="GO" id="GO:0000209">
    <property type="term" value="P:protein polyubiquitination"/>
    <property type="evidence" value="ECO:0007669"/>
    <property type="project" value="InterPro"/>
</dbReference>
<keyword evidence="2" id="KW-0812">Transmembrane</keyword>
<dbReference type="GO" id="GO:0042428">
    <property type="term" value="P:serotonin metabolic process"/>
    <property type="evidence" value="ECO:0007669"/>
    <property type="project" value="TreeGrafter"/>
</dbReference>
<reference evidence="4 5" key="1">
    <citation type="submission" date="2021-04" db="EMBL/GenBank/DDBJ databases">
        <authorList>
            <person name="De Guttry C."/>
            <person name="Zahm M."/>
            <person name="Klopp C."/>
            <person name="Cabau C."/>
            <person name="Louis A."/>
            <person name="Berthelot C."/>
            <person name="Parey E."/>
            <person name="Roest Crollius H."/>
            <person name="Montfort J."/>
            <person name="Robinson-Rechavi M."/>
            <person name="Bucao C."/>
            <person name="Bouchez O."/>
            <person name="Gislard M."/>
            <person name="Lluch J."/>
            <person name="Milhes M."/>
            <person name="Lampietro C."/>
            <person name="Lopez Roques C."/>
            <person name="Donnadieu C."/>
            <person name="Braasch I."/>
            <person name="Desvignes T."/>
            <person name="Postlethwait J."/>
            <person name="Bobe J."/>
            <person name="Wedekind C."/>
            <person name="Guiguen Y."/>
        </authorList>
    </citation>
    <scope>NUCLEOTIDE SEQUENCE [LARGE SCALE GENOMIC DNA]</scope>
    <source>
        <strain evidence="4">Cs_M1</strain>
        <tissue evidence="4">Blood</tissue>
    </source>
</reference>
<proteinExistence type="predicted"/>
<evidence type="ECO:0000256" key="2">
    <source>
        <dbReference type="SAM" id="Phobius"/>
    </source>
</evidence>
<accession>A0AAN8L512</accession>
<feature type="compositionally biased region" description="Polar residues" evidence="1">
    <location>
        <begin position="123"/>
        <end position="138"/>
    </location>
</feature>
<evidence type="ECO:0000313" key="4">
    <source>
        <dbReference type="EMBL" id="KAK6305237.1"/>
    </source>
</evidence>
<dbReference type="Proteomes" id="UP001356427">
    <property type="component" value="Unassembled WGS sequence"/>
</dbReference>
<dbReference type="PANTHER" id="PTHR46717:SF1">
    <property type="entry name" value="E3 UBIQUITIN-PROTEIN LIGASE RNF180"/>
    <property type="match status" value="1"/>
</dbReference>
<dbReference type="GO" id="GO:0061630">
    <property type="term" value="F:ubiquitin protein ligase activity"/>
    <property type="evidence" value="ECO:0007669"/>
    <property type="project" value="InterPro"/>
</dbReference>
<sequence length="366" mass="41194">MVKPGEVAMLCFRRCRKGFVDRTCLHPILPDDNAAAAGTCSVWHLNVDTLPEWILWTVGKLNCENCGAHLGGFNFLNRTKCPCGQESTVHLIKSRPGPQTLPSCGLTVEDEREGPSMLEAEKQQQQGSVEPSGESLQQEDLAPGSPLLSLRMPGVSHITWEQEEVEEERWGISTELQVQPVAANAYPAPQRLSKREKNRLKSQRRKQRNEECCLHSQEQSVTGLLTDTATPVATSFVSPASARWPRTGSPTPPVPYAAPSSHTLFQKELNQSAKTFFPKVYHTRNCAKWPLPNCRKRFSIFWGYQMHVAPGRWWHFAPAGFTLDALDLTDMGVWLFDIDHVIIYIHSVNWILALLVLCFQTYFLLS</sequence>
<feature type="compositionally biased region" description="Basic residues" evidence="1">
    <location>
        <begin position="192"/>
        <end position="207"/>
    </location>
</feature>
<feature type="region of interest" description="Disordered" evidence="1">
    <location>
        <begin position="184"/>
        <end position="213"/>
    </location>
</feature>
<name>A0AAN8L512_9TELE</name>
<feature type="domain" description="E3 ubiquitin-protein ligase RNF180 C-terminal" evidence="3">
    <location>
        <begin position="274"/>
        <end position="366"/>
    </location>
</feature>
<evidence type="ECO:0000313" key="5">
    <source>
        <dbReference type="Proteomes" id="UP001356427"/>
    </source>
</evidence>
<keyword evidence="5" id="KW-1185">Reference proteome</keyword>
<feature type="transmembrane region" description="Helical" evidence="2">
    <location>
        <begin position="341"/>
        <end position="365"/>
    </location>
</feature>
<dbReference type="GO" id="GO:0042415">
    <property type="term" value="P:norepinephrine metabolic process"/>
    <property type="evidence" value="ECO:0007669"/>
    <property type="project" value="TreeGrafter"/>
</dbReference>
<evidence type="ECO:0000259" key="3">
    <source>
        <dbReference type="Pfam" id="PF19332"/>
    </source>
</evidence>
<protein>
    <recommendedName>
        <fullName evidence="3">E3 ubiquitin-protein ligase RNF180 C-terminal domain-containing protein</fullName>
    </recommendedName>
</protein>
<dbReference type="Pfam" id="PF19332">
    <property type="entry name" value="RNF180_C"/>
    <property type="match status" value="1"/>
</dbReference>
<comment type="caution">
    <text evidence="4">The sequence shown here is derived from an EMBL/GenBank/DDBJ whole genome shotgun (WGS) entry which is preliminary data.</text>
</comment>
<evidence type="ECO:0000256" key="1">
    <source>
        <dbReference type="SAM" id="MobiDB-lite"/>
    </source>
</evidence>
<dbReference type="AlphaFoldDB" id="A0AAN8L512"/>
<dbReference type="InterPro" id="IPR045790">
    <property type="entry name" value="RNF180_C"/>
</dbReference>
<dbReference type="InterPro" id="IPR033263">
    <property type="entry name" value="RNF180"/>
</dbReference>
<dbReference type="PANTHER" id="PTHR46717">
    <property type="entry name" value="E3 UBIQUITIN-PROTEIN LIGASE RNF180"/>
    <property type="match status" value="1"/>
</dbReference>